<evidence type="ECO:0000259" key="1">
    <source>
        <dbReference type="Pfam" id="PF01926"/>
    </source>
</evidence>
<dbReference type="AlphaFoldDB" id="A0A8H4A803"/>
<comment type="caution">
    <text evidence="2">The sequence shown here is derived from an EMBL/GenBank/DDBJ whole genome shotgun (WGS) entry which is preliminary data.</text>
</comment>
<dbReference type="PANTHER" id="PTHR32046:SF12">
    <property type="entry name" value="AIG1-TYPE G DOMAIN-CONTAINING PROTEIN"/>
    <property type="match status" value="1"/>
</dbReference>
<name>A0A8H4A803_GIGMA</name>
<dbReference type="GO" id="GO:0005525">
    <property type="term" value="F:GTP binding"/>
    <property type="evidence" value="ECO:0007669"/>
    <property type="project" value="InterPro"/>
</dbReference>
<dbReference type="EMBL" id="WTPW01001359">
    <property type="protein sequence ID" value="KAF0441078.1"/>
    <property type="molecule type" value="Genomic_DNA"/>
</dbReference>
<dbReference type="Proteomes" id="UP000439903">
    <property type="component" value="Unassembled WGS sequence"/>
</dbReference>
<dbReference type="PANTHER" id="PTHR32046">
    <property type="entry name" value="G DOMAIN-CONTAINING PROTEIN"/>
    <property type="match status" value="1"/>
</dbReference>
<protein>
    <recommendedName>
        <fullName evidence="1">G domain-containing protein</fullName>
    </recommendedName>
</protein>
<gene>
    <name evidence="2" type="ORF">F8M41_003980</name>
</gene>
<organism evidence="2 3">
    <name type="scientific">Gigaspora margarita</name>
    <dbReference type="NCBI Taxonomy" id="4874"/>
    <lineage>
        <taxon>Eukaryota</taxon>
        <taxon>Fungi</taxon>
        <taxon>Fungi incertae sedis</taxon>
        <taxon>Mucoromycota</taxon>
        <taxon>Glomeromycotina</taxon>
        <taxon>Glomeromycetes</taxon>
        <taxon>Diversisporales</taxon>
        <taxon>Gigasporaceae</taxon>
        <taxon>Gigaspora</taxon>
    </lineage>
</organism>
<accession>A0A8H4A803</accession>
<keyword evidence="3" id="KW-1185">Reference proteome</keyword>
<sequence length="474" mass="54487">MTQFKILLVGETGAGKSTLINVLTNYFRNGSPDNIKVAVRSKYHDVTEKDIEHVVSEFDVNDQTSSQTSRCFQYVFKYSKYPEYEYKFIDTPGLSDTNGQDRRNLELIVEKAVEEKYLNSIVFVINGKQARYSDAIKNTINGLNNYLPKALNNNLLLILTKTQKLGCNFQVDLFVKEVAAPKDVFYIDNIIFSNHPNVWQKDTELREEIDFNWKKSQKVIINFLNAIKKSEPTSTEDFQKISDLQRDLNDRINIAISEIGKINCAIITLTEAKNKSAIDDEYLKNTANFVESKKIEYLEYVETDYENIICVKHPLNICHENCDAWFVASCHLMKVNLKLKLVDGSKLPLKQYCTSCGCGKSWHYKSKCKVSKGCKTIQELIESKHEEFTSKAVNSRVNAKIKLSDLEVLTSSVEECYDKIQQSIEDLKTISRFSFDKILQSAFNKLKITAESITDSERKNMQLEKIFKIEKSIK</sequence>
<evidence type="ECO:0000313" key="3">
    <source>
        <dbReference type="Proteomes" id="UP000439903"/>
    </source>
</evidence>
<dbReference type="InterPro" id="IPR027417">
    <property type="entry name" value="P-loop_NTPase"/>
</dbReference>
<dbReference type="PROSITE" id="PS00675">
    <property type="entry name" value="SIGMA54_INTERACT_1"/>
    <property type="match status" value="1"/>
</dbReference>
<dbReference type="SUPFAM" id="SSF52540">
    <property type="entry name" value="P-loop containing nucleoside triphosphate hydrolases"/>
    <property type="match status" value="1"/>
</dbReference>
<dbReference type="InterPro" id="IPR006073">
    <property type="entry name" value="GTP-bd"/>
</dbReference>
<dbReference type="InterPro" id="IPR025662">
    <property type="entry name" value="Sigma_54_int_dom_ATP-bd_1"/>
</dbReference>
<evidence type="ECO:0000313" key="2">
    <source>
        <dbReference type="EMBL" id="KAF0441078.1"/>
    </source>
</evidence>
<proteinExistence type="predicted"/>
<dbReference type="Pfam" id="PF01926">
    <property type="entry name" value="MMR_HSR1"/>
    <property type="match status" value="1"/>
</dbReference>
<reference evidence="2 3" key="1">
    <citation type="journal article" date="2019" name="Environ. Microbiol.">
        <title>At the nexus of three kingdoms: the genome of the mycorrhizal fungus Gigaspora margarita provides insights into plant, endobacterial and fungal interactions.</title>
        <authorList>
            <person name="Venice F."/>
            <person name="Ghignone S."/>
            <person name="Salvioli di Fossalunga A."/>
            <person name="Amselem J."/>
            <person name="Novero M."/>
            <person name="Xianan X."/>
            <person name="Sedzielewska Toro K."/>
            <person name="Morin E."/>
            <person name="Lipzen A."/>
            <person name="Grigoriev I.V."/>
            <person name="Henrissat B."/>
            <person name="Martin F.M."/>
            <person name="Bonfante P."/>
        </authorList>
    </citation>
    <scope>NUCLEOTIDE SEQUENCE [LARGE SCALE GENOMIC DNA]</scope>
    <source>
        <strain evidence="2 3">BEG34</strain>
    </source>
</reference>
<dbReference type="Gene3D" id="3.40.50.300">
    <property type="entry name" value="P-loop containing nucleotide triphosphate hydrolases"/>
    <property type="match status" value="1"/>
</dbReference>
<dbReference type="OrthoDB" id="2386367at2759"/>
<feature type="domain" description="G" evidence="1">
    <location>
        <begin position="5"/>
        <end position="161"/>
    </location>
</feature>